<dbReference type="EMBL" id="MU251568">
    <property type="protein sequence ID" value="KAG9232045.1"/>
    <property type="molecule type" value="Genomic_DNA"/>
</dbReference>
<reference evidence="1" key="1">
    <citation type="journal article" date="2021" name="IMA Fungus">
        <title>Genomic characterization of three marine fungi, including Emericellopsis atlantica sp. nov. with signatures of a generalist lifestyle and marine biomass degradation.</title>
        <authorList>
            <person name="Hagestad O.C."/>
            <person name="Hou L."/>
            <person name="Andersen J.H."/>
            <person name="Hansen E.H."/>
            <person name="Altermark B."/>
            <person name="Li C."/>
            <person name="Kuhnert E."/>
            <person name="Cox R.J."/>
            <person name="Crous P.W."/>
            <person name="Spatafora J.W."/>
            <person name="Lail K."/>
            <person name="Amirebrahimi M."/>
            <person name="Lipzen A."/>
            <person name="Pangilinan J."/>
            <person name="Andreopoulos W."/>
            <person name="Hayes R.D."/>
            <person name="Ng V."/>
            <person name="Grigoriev I.V."/>
            <person name="Jackson S.A."/>
            <person name="Sutton T.D.S."/>
            <person name="Dobson A.D.W."/>
            <person name="Rama T."/>
        </authorList>
    </citation>
    <scope>NUCLEOTIDE SEQUENCE</scope>
    <source>
        <strain evidence="1">TRa018bII</strain>
    </source>
</reference>
<keyword evidence="2" id="KW-1185">Reference proteome</keyword>
<dbReference type="AlphaFoldDB" id="A0A9P7YE89"/>
<dbReference type="Proteomes" id="UP000824998">
    <property type="component" value="Unassembled WGS sequence"/>
</dbReference>
<sequence>MRGYSGIMSTSCNQHIELNGNGDKVHHEPDDHHRLWEAHTQSRGQPLWHLRVRVLRDQCLRGDCPAKSFEFKTMQGLQQATTQLEAAFSDVFRIRKCGLDTPDAMGGRVNDGRSENVTIEFETEATASGWGEFLATLQRIEGEWKMEGVGASVL</sequence>
<proteinExistence type="predicted"/>
<organism evidence="1 2">
    <name type="scientific">Amylocarpus encephaloides</name>
    <dbReference type="NCBI Taxonomy" id="45428"/>
    <lineage>
        <taxon>Eukaryota</taxon>
        <taxon>Fungi</taxon>
        <taxon>Dikarya</taxon>
        <taxon>Ascomycota</taxon>
        <taxon>Pezizomycotina</taxon>
        <taxon>Leotiomycetes</taxon>
        <taxon>Helotiales</taxon>
        <taxon>Helotiales incertae sedis</taxon>
        <taxon>Amylocarpus</taxon>
    </lineage>
</organism>
<accession>A0A9P7YE89</accession>
<dbReference type="OrthoDB" id="5290671at2759"/>
<comment type="caution">
    <text evidence="1">The sequence shown here is derived from an EMBL/GenBank/DDBJ whole genome shotgun (WGS) entry which is preliminary data.</text>
</comment>
<evidence type="ECO:0000313" key="2">
    <source>
        <dbReference type="Proteomes" id="UP000824998"/>
    </source>
</evidence>
<gene>
    <name evidence="1" type="ORF">BJ875DRAFT_443542</name>
</gene>
<evidence type="ECO:0000313" key="1">
    <source>
        <dbReference type="EMBL" id="KAG9232045.1"/>
    </source>
</evidence>
<protein>
    <submittedName>
        <fullName evidence="1">Uncharacterized protein</fullName>
    </submittedName>
</protein>
<name>A0A9P7YE89_9HELO</name>